<dbReference type="Proteomes" id="UP001482154">
    <property type="component" value="Unassembled WGS sequence"/>
</dbReference>
<name>A0ABV1IRD4_9FIRM</name>
<dbReference type="RefSeq" id="WP_022374222.1">
    <property type="nucleotide sequence ID" value="NZ_JBBNIN010000001.1"/>
</dbReference>
<keyword evidence="2" id="KW-1185">Reference proteome</keyword>
<comment type="caution">
    <text evidence="1">The sequence shown here is derived from an EMBL/GenBank/DDBJ whole genome shotgun (WGS) entry which is preliminary data.</text>
</comment>
<protein>
    <submittedName>
        <fullName evidence="1">Uncharacterized protein</fullName>
    </submittedName>
</protein>
<dbReference type="EMBL" id="JBBNIN010000001">
    <property type="protein sequence ID" value="MEQ2709774.1"/>
    <property type="molecule type" value="Genomic_DNA"/>
</dbReference>
<sequence length="56" mass="6707">MKKEYDADILKAFSQSYFAGILVNVREDRYEVLHLASWMRHISKEGSYTDFIKLYE</sequence>
<evidence type="ECO:0000313" key="1">
    <source>
        <dbReference type="EMBL" id="MEQ2709774.1"/>
    </source>
</evidence>
<reference evidence="1 2" key="1">
    <citation type="submission" date="2024-04" db="EMBL/GenBank/DDBJ databases">
        <title>Human intestinal bacterial collection.</title>
        <authorList>
            <person name="Pauvert C."/>
            <person name="Hitch T.C.A."/>
            <person name="Clavel T."/>
        </authorList>
    </citation>
    <scope>NUCLEOTIDE SEQUENCE [LARGE SCALE GENOMIC DNA]</scope>
    <source>
        <strain evidence="1 2">CLA-AA-H249</strain>
    </source>
</reference>
<accession>A0ABV1IRD4</accession>
<evidence type="ECO:0000313" key="2">
    <source>
        <dbReference type="Proteomes" id="UP001482154"/>
    </source>
</evidence>
<proteinExistence type="predicted"/>
<organism evidence="1 2">
    <name type="scientific">Anaerostipes amylophilus</name>
    <dbReference type="NCBI Taxonomy" id="2981779"/>
    <lineage>
        <taxon>Bacteria</taxon>
        <taxon>Bacillati</taxon>
        <taxon>Bacillota</taxon>
        <taxon>Clostridia</taxon>
        <taxon>Lachnospirales</taxon>
        <taxon>Lachnospiraceae</taxon>
        <taxon>Anaerostipes</taxon>
    </lineage>
</organism>
<gene>
    <name evidence="1" type="ORF">AAAU51_01055</name>
</gene>